<name>F3KU63_9BURK</name>
<keyword evidence="4" id="KW-1185">Reference proteome</keyword>
<organism evidence="3 4">
    <name type="scientific">Hylemonella gracilis ATCC 19624</name>
    <dbReference type="NCBI Taxonomy" id="887062"/>
    <lineage>
        <taxon>Bacteria</taxon>
        <taxon>Pseudomonadati</taxon>
        <taxon>Pseudomonadota</taxon>
        <taxon>Betaproteobacteria</taxon>
        <taxon>Burkholderiales</taxon>
        <taxon>Comamonadaceae</taxon>
        <taxon>Hylemonella</taxon>
    </lineage>
</organism>
<comment type="caution">
    <text evidence="3">The sequence shown here is derived from an EMBL/GenBank/DDBJ whole genome shotgun (WGS) entry which is preliminary data.</text>
</comment>
<evidence type="ECO:0000256" key="1">
    <source>
        <dbReference type="SAM" id="MobiDB-lite"/>
    </source>
</evidence>
<evidence type="ECO:0000256" key="2">
    <source>
        <dbReference type="SAM" id="SignalP"/>
    </source>
</evidence>
<accession>F3KU63</accession>
<dbReference type="STRING" id="887062.HGR_09975"/>
<gene>
    <name evidence="3" type="ORF">HGR_09975</name>
</gene>
<feature type="signal peptide" evidence="2">
    <location>
        <begin position="1"/>
        <end position="25"/>
    </location>
</feature>
<dbReference type="AlphaFoldDB" id="F3KU63"/>
<reference evidence="3 4" key="1">
    <citation type="journal article" date="2011" name="EMBO J.">
        <title>Structural diversity of bacterial flagellar motors.</title>
        <authorList>
            <person name="Chen S."/>
            <person name="Beeby M."/>
            <person name="Murphy G.E."/>
            <person name="Leadbetter J.R."/>
            <person name="Hendrixson D.R."/>
            <person name="Briegel A."/>
            <person name="Li Z."/>
            <person name="Shi J."/>
            <person name="Tocheva E.I."/>
            <person name="Muller A."/>
            <person name="Dobro M.J."/>
            <person name="Jensen G.J."/>
        </authorList>
    </citation>
    <scope>NUCLEOTIDE SEQUENCE [LARGE SCALE GENOMIC DNA]</scope>
    <source>
        <strain evidence="3 4">ATCC 19624</strain>
    </source>
</reference>
<evidence type="ECO:0000313" key="3">
    <source>
        <dbReference type="EMBL" id="EGI76613.1"/>
    </source>
</evidence>
<dbReference type="EMBL" id="AEGR01000060">
    <property type="protein sequence ID" value="EGI76613.1"/>
    <property type="molecule type" value="Genomic_DNA"/>
</dbReference>
<sequence>MPALPSLRFCSLGLIGLLLPACVFAADVPPVPLKLDPELSDPGRPARARGERYRGWVIDALMHTDSGGFNESNLPGVLEKSKVSGAVVMPTPNDGLSNRGSALASTEQKLRLAGQAPDQARILCGGDYLTNMLADAQTFGRVTDLLTQRLQRLAQDLDTTPCLGVGELGLMHFNKLGDQNVVYIRPDFPPLLEVVDQVGQRGGWIQLHAEPRDPAGNVSHHAELAQALALWTARQPRLRIMLSHTGMTSAANARLILQSYPQVTMSIKLMSVNASGWRHLEPLLNADGDLYEDWAQLMEDMPDRFVIGSDAKFGASLKHSAESETAYPQIISRFRRMLGSLEPSAARKIAQGNARRLFGFPQRNSAPDANDAEAEMGAAR</sequence>
<proteinExistence type="predicted"/>
<keyword evidence="3" id="KW-0378">Hydrolase</keyword>
<dbReference type="SUPFAM" id="SSF51556">
    <property type="entry name" value="Metallo-dependent hydrolases"/>
    <property type="match status" value="1"/>
</dbReference>
<dbReference type="GO" id="GO:0016787">
    <property type="term" value="F:hydrolase activity"/>
    <property type="evidence" value="ECO:0007669"/>
    <property type="project" value="UniProtKB-KW"/>
</dbReference>
<protein>
    <submittedName>
        <fullName evidence="3">Amidohydrolase 2</fullName>
    </submittedName>
</protein>
<dbReference type="Proteomes" id="UP000016368">
    <property type="component" value="Unassembled WGS sequence"/>
</dbReference>
<evidence type="ECO:0000313" key="4">
    <source>
        <dbReference type="Proteomes" id="UP000016368"/>
    </source>
</evidence>
<dbReference type="InterPro" id="IPR032466">
    <property type="entry name" value="Metal_Hydrolase"/>
</dbReference>
<keyword evidence="2" id="KW-0732">Signal</keyword>
<dbReference type="Gene3D" id="3.20.20.140">
    <property type="entry name" value="Metal-dependent hydrolases"/>
    <property type="match status" value="1"/>
</dbReference>
<dbReference type="RefSeq" id="WP_006298061.1">
    <property type="nucleotide sequence ID" value="NZ_AEGR01000060.1"/>
</dbReference>
<feature type="region of interest" description="Disordered" evidence="1">
    <location>
        <begin position="359"/>
        <end position="380"/>
    </location>
</feature>
<dbReference type="eggNOG" id="COG2159">
    <property type="taxonomic scope" value="Bacteria"/>
</dbReference>
<feature type="chain" id="PRO_5003296924" evidence="2">
    <location>
        <begin position="26"/>
        <end position="380"/>
    </location>
</feature>